<dbReference type="PANTHER" id="PTHR31650">
    <property type="entry name" value="O-ACYLTRANSFERASE (WSD1-LIKE) FAMILY PROTEIN"/>
    <property type="match status" value="1"/>
</dbReference>
<comment type="similarity">
    <text evidence="3 11">Belongs to the long-chain O-acyltransferase family.</text>
</comment>
<dbReference type="Pfam" id="PF06974">
    <property type="entry name" value="WS_DGAT_C"/>
    <property type="match status" value="1"/>
</dbReference>
<dbReference type="EMBL" id="LAXD01000001">
    <property type="protein sequence ID" value="KWW98727.1"/>
    <property type="molecule type" value="Genomic_DNA"/>
</dbReference>
<organism evidence="14 15">
    <name type="scientific">Carbonactinospora thermoautotrophica</name>
    <dbReference type="NCBI Taxonomy" id="1469144"/>
    <lineage>
        <taxon>Bacteria</taxon>
        <taxon>Bacillati</taxon>
        <taxon>Actinomycetota</taxon>
        <taxon>Actinomycetes</taxon>
        <taxon>Kitasatosporales</taxon>
        <taxon>Carbonactinosporaceae</taxon>
        <taxon>Carbonactinospora</taxon>
    </lineage>
</organism>
<comment type="pathway">
    <text evidence="1 11">Glycerolipid metabolism; triacylglycerol biosynthesis.</text>
</comment>
<dbReference type="InterPro" id="IPR004255">
    <property type="entry name" value="O-acyltransferase_WSD1_N"/>
</dbReference>
<dbReference type="InterPro" id="IPR014292">
    <property type="entry name" value="Acyl_transf_WS/DGAT"/>
</dbReference>
<dbReference type="UniPathway" id="UPA00282"/>
<protein>
    <recommendedName>
        <fullName evidence="4 11">Diacylglycerol O-acyltransferase</fullName>
        <ecNumber evidence="4 11">2.3.1.20</ecNumber>
    </recommendedName>
</protein>
<comment type="pathway">
    <text evidence="2">Lipid metabolism.</text>
</comment>
<dbReference type="RefSeq" id="WP_066883589.1">
    <property type="nucleotide sequence ID" value="NZ_LAXD01000001.1"/>
</dbReference>
<evidence type="ECO:0000256" key="11">
    <source>
        <dbReference type="RuleBase" id="RU361241"/>
    </source>
</evidence>
<reference evidence="15" key="1">
    <citation type="submission" date="2015-04" db="EMBL/GenBank/DDBJ databases">
        <title>Physiological reanalysis, assessment of diazotrophy, and genome sequences of multiple isolates of Streptomyces thermoautotrophicus.</title>
        <authorList>
            <person name="MacKellar D.C."/>
            <person name="Lieber L."/>
            <person name="Norman J."/>
            <person name="Bolger A."/>
            <person name="Tobin C."/>
            <person name="Murray J.W."/>
            <person name="Chang R."/>
            <person name="Ford T."/>
            <person name="Nguyen P.Q."/>
            <person name="Woodward J."/>
            <person name="Permingeat H."/>
            <person name="Joshi N.S."/>
            <person name="Silver P.A."/>
            <person name="Usadel B."/>
            <person name="Rutherford A.W."/>
            <person name="Friesen M."/>
            <person name="Prell J."/>
        </authorList>
    </citation>
    <scope>NUCLEOTIDE SEQUENCE [LARGE SCALE GENOMIC DNA]</scope>
    <source>
        <strain evidence="15">H1</strain>
    </source>
</reference>
<dbReference type="GO" id="GO:0019432">
    <property type="term" value="P:triglyceride biosynthetic process"/>
    <property type="evidence" value="ECO:0007669"/>
    <property type="project" value="UniProtKB-UniPathway"/>
</dbReference>
<dbReference type="GO" id="GO:0051701">
    <property type="term" value="P:biological process involved in interaction with host"/>
    <property type="evidence" value="ECO:0007669"/>
    <property type="project" value="TreeGrafter"/>
</dbReference>
<evidence type="ECO:0000256" key="2">
    <source>
        <dbReference type="ARBA" id="ARBA00005189"/>
    </source>
</evidence>
<dbReference type="PATRIC" id="fig|1469144.10.peg.439"/>
<evidence type="ECO:0000256" key="7">
    <source>
        <dbReference type="ARBA" id="ARBA00022798"/>
    </source>
</evidence>
<dbReference type="Gene3D" id="3.30.559.10">
    <property type="entry name" value="Chloramphenicol acetyltransferase-like domain"/>
    <property type="match status" value="1"/>
</dbReference>
<comment type="catalytic activity">
    <reaction evidence="10 11">
        <text>an acyl-CoA + a 1,2-diacyl-sn-glycerol = a triacyl-sn-glycerol + CoA</text>
        <dbReference type="Rhea" id="RHEA:10868"/>
        <dbReference type="ChEBI" id="CHEBI:17815"/>
        <dbReference type="ChEBI" id="CHEBI:57287"/>
        <dbReference type="ChEBI" id="CHEBI:58342"/>
        <dbReference type="ChEBI" id="CHEBI:64615"/>
        <dbReference type="EC" id="2.3.1.20"/>
    </reaction>
</comment>
<evidence type="ECO:0000259" key="12">
    <source>
        <dbReference type="Pfam" id="PF03007"/>
    </source>
</evidence>
<evidence type="ECO:0000256" key="8">
    <source>
        <dbReference type="ARBA" id="ARBA00023098"/>
    </source>
</evidence>
<evidence type="ECO:0000259" key="13">
    <source>
        <dbReference type="Pfam" id="PF06974"/>
    </source>
</evidence>
<dbReference type="Pfam" id="PF03007">
    <property type="entry name" value="WS_DGAT_cat"/>
    <property type="match status" value="1"/>
</dbReference>
<comment type="caution">
    <text evidence="14">The sequence shown here is derived from an EMBL/GenBank/DDBJ whole genome shotgun (WGS) entry which is preliminary data.</text>
</comment>
<dbReference type="AlphaFoldDB" id="A0A132MLI2"/>
<keyword evidence="15" id="KW-1185">Reference proteome</keyword>
<dbReference type="InterPro" id="IPR023213">
    <property type="entry name" value="CAT-like_dom_sf"/>
</dbReference>
<keyword evidence="9 11" id="KW-0012">Acyltransferase</keyword>
<keyword evidence="5 11" id="KW-0444">Lipid biosynthesis</keyword>
<dbReference type="EC" id="2.3.1.20" evidence="4 11"/>
<evidence type="ECO:0000313" key="14">
    <source>
        <dbReference type="EMBL" id="KWW98727.1"/>
    </source>
</evidence>
<dbReference type="GO" id="GO:0071731">
    <property type="term" value="P:response to nitric oxide"/>
    <property type="evidence" value="ECO:0007669"/>
    <property type="project" value="TreeGrafter"/>
</dbReference>
<evidence type="ECO:0000256" key="9">
    <source>
        <dbReference type="ARBA" id="ARBA00023315"/>
    </source>
</evidence>
<name>A0A132MLI2_9ACTN</name>
<dbReference type="OrthoDB" id="9810950at2"/>
<keyword evidence="6 11" id="KW-0808">Transferase</keyword>
<evidence type="ECO:0000256" key="5">
    <source>
        <dbReference type="ARBA" id="ARBA00022516"/>
    </source>
</evidence>
<feature type="domain" description="O-acyltransferase WSD1 C-terminal" evidence="13">
    <location>
        <begin position="308"/>
        <end position="453"/>
    </location>
</feature>
<sequence>MLTDRLSSLDVSFLCLERSEAPMHIGAVAVFTSASRTDPEALTQVIAERARRIRRLRQVVRPTWLPPGGAAWVEDPGFDPAWHVRHRRLPAPGTRDDLAAEVAGLMSTPLDRSRPLWEVRLLTGLVDGGFALLLKLHHALADGLRALQIGASLVDGPGEACAYTEDAPADPGAFLARGAGEVLAWSRQLLDPRAVTDMPRLVNDTVPRLAGHTYAAATSVLQVALAPAPGSPVNGQLGRARQFAVATVDLDDVRRVRKEHGGMVHDVLLATVAGALRRWLLEHWPDTDGPDLRVMVPVSRRRRGDGGGNRLAWYVVDLPVGEPDPVVRLHRVRAAMERSKAAGPAAGPGVIALLADRLPPVVHRVATPWAGRLAPRLCNMMVTSVPIPNVPFRLGDAELRELFPVPPLAPGQRIGFGISTYRGVAHFGINADHATVPDLPLLAKAIPVALAELLE</sequence>
<gene>
    <name evidence="14" type="ORF">LI90_356</name>
</gene>
<evidence type="ECO:0000313" key="15">
    <source>
        <dbReference type="Proteomes" id="UP000070188"/>
    </source>
</evidence>
<dbReference type="GO" id="GO:0004144">
    <property type="term" value="F:diacylglycerol O-acyltransferase activity"/>
    <property type="evidence" value="ECO:0007669"/>
    <property type="project" value="UniProtKB-EC"/>
</dbReference>
<keyword evidence="7 11" id="KW-0319">Glycerol metabolism</keyword>
<dbReference type="InterPro" id="IPR009721">
    <property type="entry name" value="O-acyltransferase_WSD1_C"/>
</dbReference>
<feature type="domain" description="O-acyltransferase WSD1-like N-terminal" evidence="12">
    <location>
        <begin position="6"/>
        <end position="267"/>
    </location>
</feature>
<dbReference type="Proteomes" id="UP000070188">
    <property type="component" value="Unassembled WGS sequence"/>
</dbReference>
<accession>A0A132MLI2</accession>
<proteinExistence type="inferred from homology"/>
<evidence type="ECO:0000256" key="4">
    <source>
        <dbReference type="ARBA" id="ARBA00013244"/>
    </source>
</evidence>
<dbReference type="STRING" id="1469144.LI90_356"/>
<evidence type="ECO:0000256" key="3">
    <source>
        <dbReference type="ARBA" id="ARBA00009587"/>
    </source>
</evidence>
<dbReference type="PANTHER" id="PTHR31650:SF1">
    <property type="entry name" value="WAX ESTER SYNTHASE_DIACYLGLYCEROL ACYLTRANSFERASE 4-RELATED"/>
    <property type="match status" value="1"/>
</dbReference>
<keyword evidence="8 11" id="KW-0443">Lipid metabolism</keyword>
<dbReference type="GO" id="GO:0001666">
    <property type="term" value="P:response to hypoxia"/>
    <property type="evidence" value="ECO:0007669"/>
    <property type="project" value="TreeGrafter"/>
</dbReference>
<dbReference type="GO" id="GO:0006071">
    <property type="term" value="P:glycerol metabolic process"/>
    <property type="evidence" value="ECO:0007669"/>
    <property type="project" value="UniProtKB-KW"/>
</dbReference>
<evidence type="ECO:0000256" key="10">
    <source>
        <dbReference type="ARBA" id="ARBA00048109"/>
    </source>
</evidence>
<dbReference type="SUPFAM" id="SSF52777">
    <property type="entry name" value="CoA-dependent acyltransferases"/>
    <property type="match status" value="1"/>
</dbReference>
<evidence type="ECO:0000256" key="1">
    <source>
        <dbReference type="ARBA" id="ARBA00004771"/>
    </source>
</evidence>
<dbReference type="NCBIfam" id="TIGR02946">
    <property type="entry name" value="acyl_WS_DGAT"/>
    <property type="match status" value="1"/>
</dbReference>
<dbReference type="InterPro" id="IPR045034">
    <property type="entry name" value="O-acyltransferase_WSD1-like"/>
</dbReference>
<evidence type="ECO:0000256" key="6">
    <source>
        <dbReference type="ARBA" id="ARBA00022679"/>
    </source>
</evidence>
<dbReference type="GO" id="GO:0005886">
    <property type="term" value="C:plasma membrane"/>
    <property type="evidence" value="ECO:0007669"/>
    <property type="project" value="TreeGrafter"/>
</dbReference>